<evidence type="ECO:0000313" key="1">
    <source>
        <dbReference type="EMBL" id="RNA09990.1"/>
    </source>
</evidence>
<dbReference type="Proteomes" id="UP000276133">
    <property type="component" value="Unassembled WGS sequence"/>
</dbReference>
<dbReference type="EMBL" id="REGN01006322">
    <property type="protein sequence ID" value="RNA09990.1"/>
    <property type="molecule type" value="Genomic_DNA"/>
</dbReference>
<protein>
    <submittedName>
        <fullName evidence="1">Uncharacterized protein</fullName>
    </submittedName>
</protein>
<organism evidence="1 2">
    <name type="scientific">Brachionus plicatilis</name>
    <name type="common">Marine rotifer</name>
    <name type="synonym">Brachionus muelleri</name>
    <dbReference type="NCBI Taxonomy" id="10195"/>
    <lineage>
        <taxon>Eukaryota</taxon>
        <taxon>Metazoa</taxon>
        <taxon>Spiralia</taxon>
        <taxon>Gnathifera</taxon>
        <taxon>Rotifera</taxon>
        <taxon>Eurotatoria</taxon>
        <taxon>Monogononta</taxon>
        <taxon>Pseudotrocha</taxon>
        <taxon>Ploima</taxon>
        <taxon>Brachionidae</taxon>
        <taxon>Brachionus</taxon>
    </lineage>
</organism>
<gene>
    <name evidence="1" type="ORF">BpHYR1_049890</name>
</gene>
<comment type="caution">
    <text evidence="1">The sequence shown here is derived from an EMBL/GenBank/DDBJ whole genome shotgun (WGS) entry which is preliminary data.</text>
</comment>
<accession>A0A3M7QF33</accession>
<reference evidence="1 2" key="1">
    <citation type="journal article" date="2018" name="Sci. Rep.">
        <title>Genomic signatures of local adaptation to the degree of environmental predictability in rotifers.</title>
        <authorList>
            <person name="Franch-Gras L."/>
            <person name="Hahn C."/>
            <person name="Garcia-Roger E.M."/>
            <person name="Carmona M.J."/>
            <person name="Serra M."/>
            <person name="Gomez A."/>
        </authorList>
    </citation>
    <scope>NUCLEOTIDE SEQUENCE [LARGE SCALE GENOMIC DNA]</scope>
    <source>
        <strain evidence="1">HYR1</strain>
    </source>
</reference>
<name>A0A3M7QF33_BRAPC</name>
<evidence type="ECO:0000313" key="2">
    <source>
        <dbReference type="Proteomes" id="UP000276133"/>
    </source>
</evidence>
<keyword evidence="2" id="KW-1185">Reference proteome</keyword>
<dbReference type="AlphaFoldDB" id="A0A3M7QF33"/>
<proteinExistence type="predicted"/>
<sequence>MKDKNKQKLKNINFDHFVWVKNDPSGPLKKTFSQESDDSFDRSFFEMVEKYTSEKEYLNSELYKNENTYFPEIILNELKIIIKTLKDDSASGPGNISNQMLKNLPETFLI</sequence>